<dbReference type="InterPro" id="IPR035466">
    <property type="entry name" value="GlmS/AgaS_SIS"/>
</dbReference>
<keyword evidence="1" id="KW-0677">Repeat</keyword>
<reference evidence="3 4" key="1">
    <citation type="submission" date="2020-07" db="EMBL/GenBank/DDBJ databases">
        <title>Streptomyces isolated from Indian soil.</title>
        <authorList>
            <person name="Mandal S."/>
            <person name="Maiti P.K."/>
        </authorList>
    </citation>
    <scope>NUCLEOTIDE SEQUENCE [LARGE SCALE GENOMIC DNA]</scope>
    <source>
        <strain evidence="3 4">PSKA54</strain>
    </source>
</reference>
<sequence>MIAPAHVTAEIASQPQCWSKAVELASSSTSALPHPAERVAVVGCGTSYYMARAYASLRESEGLGETDAFPASEAILTRPYDRIVAITRSGTTTEVLSLLAAVSGRVPTVALTAVTEGPVSRHAGTLLDLGFADEKSVVQTRFATTALQLLRAGLGIDLTDSVADGELAVAEPLSHGWSARSQFTFLGRGWTVGLADEAALKLREAARAWTESYAAMEYRHGPISISDEASLVWCFGEAPGGLEDEVAATGAWFTADAVDPVASLVRAQKLAVEVACRRGLDPDRPRHLSRSVILPGALA</sequence>
<dbReference type="SUPFAM" id="SSF53697">
    <property type="entry name" value="SIS domain"/>
    <property type="match status" value="1"/>
</dbReference>
<protein>
    <submittedName>
        <fullName evidence="3">Sugar isomerase</fullName>
    </submittedName>
</protein>
<accession>A0A7W2D258</accession>
<evidence type="ECO:0000313" key="3">
    <source>
        <dbReference type="EMBL" id="MBA4863333.1"/>
    </source>
</evidence>
<feature type="domain" description="SIS" evidence="2">
    <location>
        <begin position="28"/>
        <end position="166"/>
    </location>
</feature>
<gene>
    <name evidence="3" type="ORF">H1V43_18470</name>
</gene>
<dbReference type="PANTHER" id="PTHR10937">
    <property type="entry name" value="GLUCOSAMINE--FRUCTOSE-6-PHOSPHATE AMINOTRANSFERASE, ISOMERIZING"/>
    <property type="match status" value="1"/>
</dbReference>
<dbReference type="RefSeq" id="WP_181865058.1">
    <property type="nucleotide sequence ID" value="NZ_JACEQY010000019.1"/>
</dbReference>
<dbReference type="InterPro" id="IPR035490">
    <property type="entry name" value="GlmS/FrlB_SIS"/>
</dbReference>
<keyword evidence="3" id="KW-0413">Isomerase</keyword>
<dbReference type="InterPro" id="IPR001347">
    <property type="entry name" value="SIS_dom"/>
</dbReference>
<dbReference type="GO" id="GO:1901135">
    <property type="term" value="P:carbohydrate derivative metabolic process"/>
    <property type="evidence" value="ECO:0007669"/>
    <property type="project" value="InterPro"/>
</dbReference>
<dbReference type="InterPro" id="IPR046348">
    <property type="entry name" value="SIS_dom_sf"/>
</dbReference>
<dbReference type="CDD" id="cd05008">
    <property type="entry name" value="SIS_GlmS_GlmD_1"/>
    <property type="match status" value="1"/>
</dbReference>
<dbReference type="AlphaFoldDB" id="A0A7W2D258"/>
<dbReference type="Proteomes" id="UP000586976">
    <property type="component" value="Unassembled WGS sequence"/>
</dbReference>
<proteinExistence type="predicted"/>
<dbReference type="GO" id="GO:0097367">
    <property type="term" value="F:carbohydrate derivative binding"/>
    <property type="evidence" value="ECO:0007669"/>
    <property type="project" value="InterPro"/>
</dbReference>
<dbReference type="Gene3D" id="3.40.50.10490">
    <property type="entry name" value="Glucose-6-phosphate isomerase like protein, domain 1"/>
    <property type="match status" value="3"/>
</dbReference>
<evidence type="ECO:0000259" key="2">
    <source>
        <dbReference type="PROSITE" id="PS51464"/>
    </source>
</evidence>
<organism evidence="3 4">
    <name type="scientific">Streptomyces himalayensis subsp. aureolus</name>
    <dbReference type="NCBI Taxonomy" id="2758039"/>
    <lineage>
        <taxon>Bacteria</taxon>
        <taxon>Bacillati</taxon>
        <taxon>Actinomycetota</taxon>
        <taxon>Actinomycetes</taxon>
        <taxon>Kitasatosporales</taxon>
        <taxon>Streptomycetaceae</taxon>
        <taxon>Streptomyces</taxon>
        <taxon>Streptomyces himalayensis</taxon>
    </lineage>
</organism>
<dbReference type="EMBL" id="JACEQY010000019">
    <property type="protein sequence ID" value="MBA4863333.1"/>
    <property type="molecule type" value="Genomic_DNA"/>
</dbReference>
<evidence type="ECO:0000256" key="1">
    <source>
        <dbReference type="ARBA" id="ARBA00022737"/>
    </source>
</evidence>
<name>A0A7W2D258_9ACTN</name>
<dbReference type="GO" id="GO:0016853">
    <property type="term" value="F:isomerase activity"/>
    <property type="evidence" value="ECO:0007669"/>
    <property type="project" value="UniProtKB-KW"/>
</dbReference>
<dbReference type="PROSITE" id="PS51464">
    <property type="entry name" value="SIS"/>
    <property type="match status" value="1"/>
</dbReference>
<keyword evidence="4" id="KW-1185">Reference proteome</keyword>
<dbReference type="CDD" id="cd05009">
    <property type="entry name" value="SIS_GlmS_GlmD_2"/>
    <property type="match status" value="1"/>
</dbReference>
<evidence type="ECO:0000313" key="4">
    <source>
        <dbReference type="Proteomes" id="UP000586976"/>
    </source>
</evidence>
<comment type="caution">
    <text evidence="3">The sequence shown here is derived from an EMBL/GenBank/DDBJ whole genome shotgun (WGS) entry which is preliminary data.</text>
</comment>